<comment type="caution">
    <text evidence="12">The sequence shown here is derived from an EMBL/GenBank/DDBJ whole genome shotgun (WGS) entry which is preliminary data.</text>
</comment>
<dbReference type="SMART" id="SM00382">
    <property type="entry name" value="AAA"/>
    <property type="match status" value="1"/>
</dbReference>
<dbReference type="Pfam" id="PF00448">
    <property type="entry name" value="SRP54"/>
    <property type="match status" value="1"/>
</dbReference>
<dbReference type="NCBIfam" id="TIGR00064">
    <property type="entry name" value="ftsY"/>
    <property type="match status" value="1"/>
</dbReference>
<evidence type="ECO:0000256" key="4">
    <source>
        <dbReference type="ARBA" id="ARBA00022741"/>
    </source>
</evidence>
<dbReference type="SUPFAM" id="SSF47364">
    <property type="entry name" value="Domain of the SRP/SRP receptor G-proteins"/>
    <property type="match status" value="1"/>
</dbReference>
<dbReference type="Pfam" id="PF02881">
    <property type="entry name" value="SRP54_N"/>
    <property type="match status" value="1"/>
</dbReference>
<dbReference type="InterPro" id="IPR004390">
    <property type="entry name" value="SR_rcpt_FtsY"/>
</dbReference>
<dbReference type="Proteomes" id="UP001628124">
    <property type="component" value="Unassembled WGS sequence"/>
</dbReference>
<evidence type="ECO:0000256" key="6">
    <source>
        <dbReference type="ARBA" id="ARBA00023134"/>
    </source>
</evidence>
<dbReference type="PROSITE" id="PS00300">
    <property type="entry name" value="SRP54"/>
    <property type="match status" value="1"/>
</dbReference>
<feature type="binding site" evidence="10">
    <location>
        <begin position="108"/>
        <end position="115"/>
    </location>
    <ligand>
        <name>GTP</name>
        <dbReference type="ChEBI" id="CHEBI:37565"/>
    </ligand>
</feature>
<dbReference type="PANTHER" id="PTHR43134">
    <property type="entry name" value="SIGNAL RECOGNITION PARTICLE RECEPTOR SUBUNIT ALPHA"/>
    <property type="match status" value="1"/>
</dbReference>
<evidence type="ECO:0000256" key="3">
    <source>
        <dbReference type="ARBA" id="ARBA00022490"/>
    </source>
</evidence>
<feature type="binding site" evidence="10">
    <location>
        <begin position="254"/>
        <end position="257"/>
    </location>
    <ligand>
        <name>GTP</name>
        <dbReference type="ChEBI" id="CHEBI:37565"/>
    </ligand>
</feature>
<keyword evidence="8 10" id="KW-0675">Receptor</keyword>
<evidence type="ECO:0000256" key="1">
    <source>
        <dbReference type="ARBA" id="ARBA00004515"/>
    </source>
</evidence>
<gene>
    <name evidence="10 12" type="primary">ftsY</name>
    <name evidence="12" type="ORF">KNCP2_03640</name>
</gene>
<accession>A0ABP9TS40</accession>
<dbReference type="PANTHER" id="PTHR43134:SF1">
    <property type="entry name" value="SIGNAL RECOGNITION PARTICLE RECEPTOR SUBUNIT ALPHA"/>
    <property type="match status" value="1"/>
</dbReference>
<keyword evidence="4 10" id="KW-0547">Nucleotide-binding</keyword>
<evidence type="ECO:0000256" key="8">
    <source>
        <dbReference type="ARBA" id="ARBA00023170"/>
    </source>
</evidence>
<dbReference type="SMART" id="SM00962">
    <property type="entry name" value="SRP54"/>
    <property type="match status" value="1"/>
</dbReference>
<dbReference type="Gene3D" id="3.40.50.300">
    <property type="entry name" value="P-loop containing nucleotide triphosphate hydrolases"/>
    <property type="match status" value="1"/>
</dbReference>
<evidence type="ECO:0000313" key="13">
    <source>
        <dbReference type="Proteomes" id="UP001628124"/>
    </source>
</evidence>
<comment type="similarity">
    <text evidence="10">Belongs to the GTP-binding SRP family. FtsY subfamily.</text>
</comment>
<keyword evidence="7 10" id="KW-0472">Membrane</keyword>
<keyword evidence="5 10" id="KW-0378">Hydrolase</keyword>
<dbReference type="InterPro" id="IPR003593">
    <property type="entry name" value="AAA+_ATPase"/>
</dbReference>
<sequence>MISIFSKLKQSLSKTSNKISEGIDKIFYKKKLDTETLEELEELLIASDMSVSVVTNIIEELKKVKFDKEIDSDTVKETLAELIEQQLSKSEIPFTLNENKLNVILVCGVNGAGKTTTIGKLAAMYSAQGKKVAVAACDTFRAAAVNQLSSWVDRANALLITGEESADPASVAYHAMEESIKQNIDMLFIDTAGRLHNKKNLMDELSKIVKVIKKLDGNAPTHSILVIDAITGQNTYNQIEHFNNTTNLTGLIVTKLDGSAKAGVLVGVVQKFNLPVYFIGIGEKIEDLKIFNRHDFAKSLVGL</sequence>
<dbReference type="SUPFAM" id="SSF52540">
    <property type="entry name" value="P-loop containing nucleoside triphosphate hydrolases"/>
    <property type="match status" value="1"/>
</dbReference>
<dbReference type="CDD" id="cd17874">
    <property type="entry name" value="FtsY"/>
    <property type="match status" value="1"/>
</dbReference>
<comment type="subcellular location">
    <subcellularLocation>
        <location evidence="1">Cell inner membrane</location>
        <topology evidence="1">Peripheral membrane protein</topology>
        <orientation evidence="1">Cytoplasmic side</orientation>
    </subcellularLocation>
    <subcellularLocation>
        <location evidence="10">Cell membrane</location>
        <topology evidence="10">Peripheral membrane protein</topology>
        <orientation evidence="10">Cytoplasmic side</orientation>
    </subcellularLocation>
    <subcellularLocation>
        <location evidence="10">Cytoplasm</location>
    </subcellularLocation>
</comment>
<dbReference type="InterPro" id="IPR000897">
    <property type="entry name" value="SRP54_GTPase_dom"/>
</dbReference>
<evidence type="ECO:0000256" key="7">
    <source>
        <dbReference type="ARBA" id="ARBA00023136"/>
    </source>
</evidence>
<dbReference type="RefSeq" id="WP_412707776.1">
    <property type="nucleotide sequence ID" value="NZ_BAABMM010000017.1"/>
</dbReference>
<comment type="function">
    <text evidence="10">Involved in targeting and insertion of nascent membrane proteins into the cytoplasmic membrane. Acts as a receptor for the complex formed by the signal recognition particle (SRP) and the ribosome-nascent chain (RNC). Interaction with SRP-RNC leads to the transfer of the RNC complex to the Sec translocase for insertion into the membrane, the hydrolysis of GTP by both Ffh and FtsY, and the dissociation of the SRP-FtsY complex into the individual components.</text>
</comment>
<keyword evidence="6 10" id="KW-0342">GTP-binding</keyword>
<organism evidence="12 13">
    <name type="scientific">Candidatus Rickettsia kedanie</name>
    <dbReference type="NCBI Taxonomy" id="3115352"/>
    <lineage>
        <taxon>Bacteria</taxon>
        <taxon>Pseudomonadati</taxon>
        <taxon>Pseudomonadota</taxon>
        <taxon>Alphaproteobacteria</taxon>
        <taxon>Rickettsiales</taxon>
        <taxon>Rickettsiaceae</taxon>
        <taxon>Rickettsieae</taxon>
        <taxon>Rickettsia</taxon>
        <taxon>spotted fever group</taxon>
    </lineage>
</organism>
<keyword evidence="13" id="KW-1185">Reference proteome</keyword>
<dbReference type="InterPro" id="IPR042101">
    <property type="entry name" value="SRP54_N_sf"/>
</dbReference>
<evidence type="ECO:0000256" key="5">
    <source>
        <dbReference type="ARBA" id="ARBA00022801"/>
    </source>
</evidence>
<keyword evidence="3 10" id="KW-0963">Cytoplasm</keyword>
<feature type="binding site" evidence="10">
    <location>
        <begin position="190"/>
        <end position="194"/>
    </location>
    <ligand>
        <name>GTP</name>
        <dbReference type="ChEBI" id="CHEBI:37565"/>
    </ligand>
</feature>
<reference evidence="12 13" key="1">
    <citation type="journal article" date="2024" name="Microbiol. Immunol.">
        <title>Discovery of a novel spotted fever group Rickettsia, 'Candidatus Rickettsia kedanie,' in unfed larval chigger mites, Leptotrombidium scutellare.</title>
        <authorList>
            <person name="Ogawa M."/>
            <person name="Matsutani M."/>
            <person name="Katayama T."/>
            <person name="Takada N."/>
            <person name="Noda S."/>
            <person name="Takahashi M."/>
            <person name="Kageyama D."/>
            <person name="Hanaoka N."/>
            <person name="Ebihara H."/>
        </authorList>
    </citation>
    <scope>NUCLEOTIDE SEQUENCE [LARGE SCALE GENOMIC DNA]</scope>
    <source>
        <strain evidence="12 13">KNCP2-13</strain>
    </source>
</reference>
<evidence type="ECO:0000256" key="2">
    <source>
        <dbReference type="ARBA" id="ARBA00022475"/>
    </source>
</evidence>
<evidence type="ECO:0000313" key="12">
    <source>
        <dbReference type="EMBL" id="GAA5252076.1"/>
    </source>
</evidence>
<comment type="catalytic activity">
    <reaction evidence="9 10">
        <text>GTP + H2O = GDP + phosphate + H(+)</text>
        <dbReference type="Rhea" id="RHEA:19669"/>
        <dbReference type="ChEBI" id="CHEBI:15377"/>
        <dbReference type="ChEBI" id="CHEBI:15378"/>
        <dbReference type="ChEBI" id="CHEBI:37565"/>
        <dbReference type="ChEBI" id="CHEBI:43474"/>
        <dbReference type="ChEBI" id="CHEBI:58189"/>
        <dbReference type="EC" id="3.6.5.4"/>
    </reaction>
</comment>
<dbReference type="InterPro" id="IPR027417">
    <property type="entry name" value="P-loop_NTPase"/>
</dbReference>
<keyword evidence="2 10" id="KW-1003">Cell membrane</keyword>
<dbReference type="EMBL" id="BAABMM010000017">
    <property type="protein sequence ID" value="GAA5252076.1"/>
    <property type="molecule type" value="Genomic_DNA"/>
</dbReference>
<proteinExistence type="inferred from homology"/>
<feature type="domain" description="SRP54-type proteins GTP-binding" evidence="11">
    <location>
        <begin position="275"/>
        <end position="288"/>
    </location>
</feature>
<evidence type="ECO:0000259" key="11">
    <source>
        <dbReference type="PROSITE" id="PS00300"/>
    </source>
</evidence>
<comment type="subunit">
    <text evidence="10">Part of the signal recognition particle protein translocation system, which is composed of SRP and FtsY. SRP is a ribonucleoprotein composed of Ffh and a 4.5S RNA molecule.</text>
</comment>
<evidence type="ECO:0000256" key="10">
    <source>
        <dbReference type="HAMAP-Rule" id="MF_00920"/>
    </source>
</evidence>
<name>A0ABP9TS40_9RICK</name>
<dbReference type="SMART" id="SM00963">
    <property type="entry name" value="SRP54_N"/>
    <property type="match status" value="1"/>
</dbReference>
<protein>
    <recommendedName>
        <fullName evidence="10">Signal recognition particle receptor FtsY</fullName>
        <shortName evidence="10">SRP receptor</shortName>
        <ecNumber evidence="10">3.6.5.4</ecNumber>
    </recommendedName>
</protein>
<dbReference type="Gene3D" id="1.20.120.140">
    <property type="entry name" value="Signal recognition particle SRP54, nucleotide-binding domain"/>
    <property type="match status" value="1"/>
</dbReference>
<evidence type="ECO:0000256" key="9">
    <source>
        <dbReference type="ARBA" id="ARBA00048027"/>
    </source>
</evidence>
<dbReference type="HAMAP" id="MF_00920">
    <property type="entry name" value="FtsY"/>
    <property type="match status" value="1"/>
</dbReference>
<dbReference type="InterPro" id="IPR013822">
    <property type="entry name" value="Signal_recog_particl_SRP54_hlx"/>
</dbReference>
<dbReference type="EC" id="3.6.5.4" evidence="10"/>
<dbReference type="InterPro" id="IPR036225">
    <property type="entry name" value="SRP/SRP_N"/>
</dbReference>